<feature type="compositionally biased region" description="Polar residues" evidence="2">
    <location>
        <begin position="972"/>
        <end position="995"/>
    </location>
</feature>
<dbReference type="GO" id="GO:1990756">
    <property type="term" value="F:ubiquitin-like ligase-substrate adaptor activity"/>
    <property type="evidence" value="ECO:0007669"/>
    <property type="project" value="TreeGrafter"/>
</dbReference>
<feature type="repeat" description="WD" evidence="1">
    <location>
        <begin position="106"/>
        <end position="148"/>
    </location>
</feature>
<feature type="compositionally biased region" description="Basic and acidic residues" evidence="2">
    <location>
        <begin position="424"/>
        <end position="433"/>
    </location>
</feature>
<evidence type="ECO:0008006" key="5">
    <source>
        <dbReference type="Google" id="ProtNLM"/>
    </source>
</evidence>
<accession>A0A9P0B4C2</accession>
<dbReference type="InterPro" id="IPR001680">
    <property type="entry name" value="WD40_rpt"/>
</dbReference>
<keyword evidence="4" id="KW-1185">Reference proteome</keyword>
<evidence type="ECO:0000313" key="4">
    <source>
        <dbReference type="Proteomes" id="UP001154078"/>
    </source>
</evidence>
<feature type="compositionally biased region" description="Low complexity" evidence="2">
    <location>
        <begin position="343"/>
        <end position="378"/>
    </location>
</feature>
<dbReference type="Proteomes" id="UP001154078">
    <property type="component" value="Chromosome 5"/>
</dbReference>
<feature type="compositionally biased region" description="Low complexity" evidence="2">
    <location>
        <begin position="1221"/>
        <end position="1236"/>
    </location>
</feature>
<organism evidence="3 4">
    <name type="scientific">Brassicogethes aeneus</name>
    <name type="common">Rape pollen beetle</name>
    <name type="synonym">Meligethes aeneus</name>
    <dbReference type="NCBI Taxonomy" id="1431903"/>
    <lineage>
        <taxon>Eukaryota</taxon>
        <taxon>Metazoa</taxon>
        <taxon>Ecdysozoa</taxon>
        <taxon>Arthropoda</taxon>
        <taxon>Hexapoda</taxon>
        <taxon>Insecta</taxon>
        <taxon>Pterygota</taxon>
        <taxon>Neoptera</taxon>
        <taxon>Endopterygota</taxon>
        <taxon>Coleoptera</taxon>
        <taxon>Polyphaga</taxon>
        <taxon>Cucujiformia</taxon>
        <taxon>Nitidulidae</taxon>
        <taxon>Meligethinae</taxon>
        <taxon>Brassicogethes</taxon>
    </lineage>
</organism>
<dbReference type="EMBL" id="OV121136">
    <property type="protein sequence ID" value="CAH0557203.1"/>
    <property type="molecule type" value="Genomic_DNA"/>
</dbReference>
<feature type="region of interest" description="Disordered" evidence="2">
    <location>
        <begin position="1537"/>
        <end position="1578"/>
    </location>
</feature>
<feature type="region of interest" description="Disordered" evidence="2">
    <location>
        <begin position="1595"/>
        <end position="1654"/>
    </location>
</feature>
<dbReference type="GO" id="GO:0000045">
    <property type="term" value="P:autophagosome assembly"/>
    <property type="evidence" value="ECO:0007669"/>
    <property type="project" value="TreeGrafter"/>
</dbReference>
<feature type="region of interest" description="Disordered" evidence="2">
    <location>
        <begin position="413"/>
        <end position="509"/>
    </location>
</feature>
<feature type="region of interest" description="Disordered" evidence="2">
    <location>
        <begin position="574"/>
        <end position="638"/>
    </location>
</feature>
<feature type="region of interest" description="Disordered" evidence="2">
    <location>
        <begin position="1132"/>
        <end position="1191"/>
    </location>
</feature>
<feature type="region of interest" description="Disordered" evidence="2">
    <location>
        <begin position="656"/>
        <end position="697"/>
    </location>
</feature>
<feature type="compositionally biased region" description="Polar residues" evidence="2">
    <location>
        <begin position="326"/>
        <end position="342"/>
    </location>
</feature>
<feature type="region of interest" description="Disordered" evidence="2">
    <location>
        <begin position="1203"/>
        <end position="1254"/>
    </location>
</feature>
<name>A0A9P0B4C2_BRAAE</name>
<evidence type="ECO:0000256" key="1">
    <source>
        <dbReference type="PROSITE-ProRule" id="PRU00221"/>
    </source>
</evidence>
<feature type="region of interest" description="Disordered" evidence="2">
    <location>
        <begin position="1277"/>
        <end position="1302"/>
    </location>
</feature>
<feature type="compositionally biased region" description="Low complexity" evidence="2">
    <location>
        <begin position="1564"/>
        <end position="1577"/>
    </location>
</feature>
<feature type="compositionally biased region" description="Low complexity" evidence="2">
    <location>
        <begin position="670"/>
        <end position="687"/>
    </location>
</feature>
<feature type="compositionally biased region" description="Low complexity" evidence="2">
    <location>
        <begin position="617"/>
        <end position="638"/>
    </location>
</feature>
<gene>
    <name evidence="3" type="ORF">MELIAE_LOCUS7972</name>
</gene>
<keyword evidence="1" id="KW-0853">WD repeat</keyword>
<feature type="compositionally biased region" description="Low complexity" evidence="2">
    <location>
        <begin position="800"/>
        <end position="810"/>
    </location>
</feature>
<dbReference type="Gene3D" id="2.130.10.10">
    <property type="entry name" value="YVTN repeat-like/Quinoprotein amine dehydrogenase"/>
    <property type="match status" value="1"/>
</dbReference>
<dbReference type="GO" id="GO:0080008">
    <property type="term" value="C:Cul4-RING E3 ubiquitin ligase complex"/>
    <property type="evidence" value="ECO:0007669"/>
    <property type="project" value="TreeGrafter"/>
</dbReference>
<dbReference type="PANTHER" id="PTHR22874">
    <property type="entry name" value="ACTIVATING MOLECULE IN BECN1-REGULATED AUTOPHAGY PROTEIN 1"/>
    <property type="match status" value="1"/>
</dbReference>
<evidence type="ECO:0000256" key="2">
    <source>
        <dbReference type="SAM" id="MobiDB-lite"/>
    </source>
</evidence>
<proteinExistence type="predicted"/>
<dbReference type="InterPro" id="IPR036322">
    <property type="entry name" value="WD40_repeat_dom_sf"/>
</dbReference>
<evidence type="ECO:0000313" key="3">
    <source>
        <dbReference type="EMBL" id="CAH0557203.1"/>
    </source>
</evidence>
<feature type="compositionally biased region" description="Polar residues" evidence="2">
    <location>
        <begin position="442"/>
        <end position="463"/>
    </location>
</feature>
<feature type="compositionally biased region" description="Low complexity" evidence="2">
    <location>
        <begin position="1640"/>
        <end position="1652"/>
    </location>
</feature>
<feature type="region of interest" description="Disordered" evidence="2">
    <location>
        <begin position="969"/>
        <end position="1055"/>
    </location>
</feature>
<feature type="compositionally biased region" description="Low complexity" evidence="2">
    <location>
        <begin position="1621"/>
        <end position="1631"/>
    </location>
</feature>
<feature type="compositionally biased region" description="Low complexity" evidence="2">
    <location>
        <begin position="767"/>
        <end position="786"/>
    </location>
</feature>
<feature type="compositionally biased region" description="Low complexity" evidence="2">
    <location>
        <begin position="1282"/>
        <end position="1299"/>
    </location>
</feature>
<dbReference type="GO" id="GO:0000423">
    <property type="term" value="P:mitophagy"/>
    <property type="evidence" value="ECO:0007669"/>
    <property type="project" value="TreeGrafter"/>
</dbReference>
<dbReference type="PANTHER" id="PTHR22874:SF1">
    <property type="entry name" value="ACTIVATING MOLECULE IN BECN1-REGULATED AUTOPHAGY PROTEIN 1"/>
    <property type="match status" value="1"/>
</dbReference>
<dbReference type="SMART" id="SM00320">
    <property type="entry name" value="WD40"/>
    <property type="match status" value="5"/>
</dbReference>
<dbReference type="InterPro" id="IPR052596">
    <property type="entry name" value="AMBRA1_autophagy"/>
</dbReference>
<feature type="compositionally biased region" description="Low complexity" evidence="2">
    <location>
        <begin position="1144"/>
        <end position="1174"/>
    </location>
</feature>
<feature type="region of interest" description="Disordered" evidence="2">
    <location>
        <begin position="765"/>
        <end position="810"/>
    </location>
</feature>
<sequence>MSYDGYYLDRNLKKPSESGPALDLIRGLENRRLFHNAKDKENLELYAEQEFVRKTKYAEMKCELPGTPRSSFLMVFSPDGTKIASTHGNHNIYVSDSRSGKTIKTLVGHPRTPWCIAFHPTSNQIVASGCLGGQVRIWDLSGGSEVWTTSNNSVIASIAFHPNDRVLVIATFNEVYFWDWSKPEPFVQCSTNNPKEKVRYVAFDNLGHKLITGIANSPQTRWERVRAPVPVPRQAERCASPYRRRITPRVVNVSIRVRDGAQQTSPQAAAAPDLALLRRGFSSVPERERRITVCYRNLVKEYEQLVQRYLQLYRPRTMIDRGTDPMENSSSITNSGTQTPEAPSTSRQTEPSTSTSTETQPSTGSQQQPSSSSGSSRSHVCDCQQEPALNTSQSLISPSKIFSVMRKSPGFIRSTQTVESRKHKADDSSDSRREKRARRLADNNSPASSCDSIITHASESNPQHPEAEANAANSSTEISTQTAREVPLEVPSTSRESLPGTSGATSAANDSNVDDLLLNIRRTAEEEVRNRILPIIRSVPENDRPELIRLFENSRENCRLRFRQMYSTICKKPKRWLHPPTNTSSENNSSSDEAEETGVASPAVHFQRRAQTAPTNASQPAERPRAAPAPSGSTSALRNYNTELEQLLTRLLTEIESSEGREARESNGGTATSSFRTAATTTTASSETENRFSTRSTNTVPSMVAVTTTEASVSPMRPPSALHDSSLDALLSDAPTTTVGSSNSRNTFPTSSRLLHFFESLRNDLGTEGTTTTTPSPTVPPTTTAPENITLPPVTLGIGSSSTRTTSSPIYTSNSRRRFFSNRVSAFMPTRVNYTASRLRRSNHLFTRGLINHHNNTLNRSSGPFALDELTNFSERANSEDDPPTILLPSFNSTFTADNLSPRDHLGISAIYSNIVQDLESSLNDVRNITSARPGETSDMLSSFSERLENIMNQSETILRNLRSSMELLSASAEQQQTASTSRTPANEPSWSFNDPSFYVRDARTDSPTSTSSIASGDGGSRQAGAGRVFNPVASDHTYWRDPAEGPQTPGGSESMTPVMITISHIQVQARLLRQQVESIERIDRAMIEVAQLQLVRQLIIELVRRVRNSNPTESARNNAGVSSVRQMMAGTRISDNGPDEAPEVTATEPPAAPSSNSSSATTSARNSEQSCSSSGGGVVNEGGSSPRSRLRSIRSRLDQMISRMSDSSSARTNPPPPAEPSTSSADATADSSAPPRSRPRGSSRKTYPPSRFFKSQRFCRRPSLVHFLSRRYLNRGDRSARQNTQSSSSRSSEAFSNRQPTSLSNYSVINSSTLSFMTRRLESLLTEQMRHFTRPAAETSHRSYASIDLGEHILALRLHGCMLRINRVLGGSSVRPAPPSMAVTADGASRYGARHTLGVIVDGMSRHVEEMGSSSTFSQSMRLEMHGVLAMSLLLSELCLLQVVDSIPPPTGMNLDPERESLTTRIDQMCAQMLQSRFSSHSHQLTRSLRLMRTTMRHAYAALGQTYTDRRNAMLPRHETDRRQLLGSINRCLRTINRNQRPRGGAAQSGGVDGNAAETNDGASTTADANNDSNDNPFMSDWFTTLSDFIRRYSNSNDEETSNNPSTSGAGTGRDRDASSRTGNTSSNNSDDNDDESDWLSNNNTSSHNSNLYRSNNVNLSEQAESNQSRMWTVPSVQVNDVPVSEPSTYQQRLMSQRQRFADRVSEMRHNPSIGGLFRPRFLHPLYANRVNPFDADLDDPQREPIYETDMITTVTPNHRLQAWDISDWSVPAISNSMKNVIVGECKIHNDASVDIAKDGTLLVTLLPSGGYLNVTNRLGVYSLKWETLGQCLYTTSFEQNAVSVSLSPLSRHLLVGLASRTVSIVCNDRWVMARIFKIEQKDEPGDRLPMVRELVGDSRINCIRWLPNSGQGIIYGTNTGQLIVLT</sequence>
<dbReference type="SUPFAM" id="SSF50978">
    <property type="entry name" value="WD40 repeat-like"/>
    <property type="match status" value="2"/>
</dbReference>
<protein>
    <recommendedName>
        <fullName evidence="5">Activating molecule in BECN1-regulated autophagy protein 1</fullName>
    </recommendedName>
</protein>
<feature type="compositionally biased region" description="Low complexity" evidence="2">
    <location>
        <begin position="581"/>
        <end position="591"/>
    </location>
</feature>
<feature type="compositionally biased region" description="Polar residues" evidence="2">
    <location>
        <begin position="491"/>
        <end position="509"/>
    </location>
</feature>
<dbReference type="PROSITE" id="PS50082">
    <property type="entry name" value="WD_REPEATS_2"/>
    <property type="match status" value="1"/>
</dbReference>
<feature type="region of interest" description="Disordered" evidence="2">
    <location>
        <begin position="319"/>
        <end position="382"/>
    </location>
</feature>
<dbReference type="Pfam" id="PF00400">
    <property type="entry name" value="WD40"/>
    <property type="match status" value="1"/>
</dbReference>
<dbReference type="OrthoDB" id="6363363at2759"/>
<dbReference type="InterPro" id="IPR015943">
    <property type="entry name" value="WD40/YVTN_repeat-like_dom_sf"/>
</dbReference>
<feature type="compositionally biased region" description="Polar residues" evidence="2">
    <location>
        <begin position="1006"/>
        <end position="1015"/>
    </location>
</feature>
<reference evidence="3" key="1">
    <citation type="submission" date="2021-12" db="EMBL/GenBank/DDBJ databases">
        <authorList>
            <person name="King R."/>
        </authorList>
    </citation>
    <scope>NUCLEOTIDE SEQUENCE</scope>
</reference>